<accession>E6U1M6</accession>
<name>E6U1M6_EVAC2</name>
<dbReference type="AlphaFoldDB" id="E6U1M6"/>
<dbReference type="STRING" id="649639.Bcell_2128"/>
<organism evidence="1 2">
    <name type="scientific">Evansella cellulosilytica (strain ATCC 21833 / DSM 2522 / FERM P-1141 / JCM 9156 / N-4)</name>
    <name type="common">Bacillus cellulosilyticus</name>
    <dbReference type="NCBI Taxonomy" id="649639"/>
    <lineage>
        <taxon>Bacteria</taxon>
        <taxon>Bacillati</taxon>
        <taxon>Bacillota</taxon>
        <taxon>Bacilli</taxon>
        <taxon>Bacillales</taxon>
        <taxon>Bacillaceae</taxon>
        <taxon>Evansella</taxon>
    </lineage>
</organism>
<dbReference type="Proteomes" id="UP000001401">
    <property type="component" value="Chromosome"/>
</dbReference>
<evidence type="ECO:0000313" key="1">
    <source>
        <dbReference type="EMBL" id="ADU30389.1"/>
    </source>
</evidence>
<evidence type="ECO:0000313" key="2">
    <source>
        <dbReference type="Proteomes" id="UP000001401"/>
    </source>
</evidence>
<dbReference type="EMBL" id="CP002394">
    <property type="protein sequence ID" value="ADU30389.1"/>
    <property type="molecule type" value="Genomic_DNA"/>
</dbReference>
<keyword evidence="2" id="KW-1185">Reference proteome</keyword>
<dbReference type="OrthoDB" id="9928843at2"/>
<gene>
    <name evidence="1" type="ordered locus">Bcell_2128</name>
</gene>
<reference evidence="1 2" key="1">
    <citation type="submission" date="2010-12" db="EMBL/GenBank/DDBJ databases">
        <title>Complete sequence of Bacillus cellulosilyticus DSM 2522.</title>
        <authorList>
            <consortium name="US DOE Joint Genome Institute"/>
            <person name="Lucas S."/>
            <person name="Copeland A."/>
            <person name="Lapidus A."/>
            <person name="Cheng J.-F."/>
            <person name="Bruce D."/>
            <person name="Goodwin L."/>
            <person name="Pitluck S."/>
            <person name="Chertkov O."/>
            <person name="Detter J.C."/>
            <person name="Han C."/>
            <person name="Tapia R."/>
            <person name="Land M."/>
            <person name="Hauser L."/>
            <person name="Jeffries C."/>
            <person name="Kyrpides N."/>
            <person name="Ivanova N."/>
            <person name="Mikhailova N."/>
            <person name="Brumm P."/>
            <person name="Mead D."/>
            <person name="Woyke T."/>
        </authorList>
    </citation>
    <scope>NUCLEOTIDE SEQUENCE [LARGE SCALE GENOMIC DNA]</scope>
    <source>
        <strain evidence="2">ATCC 21833 / DSM 2522 / FERM P-1141 / JCM 9156 / N-4</strain>
    </source>
</reference>
<dbReference type="KEGG" id="bco:Bcell_2128"/>
<dbReference type="RefSeq" id="WP_013488725.1">
    <property type="nucleotide sequence ID" value="NC_014829.1"/>
</dbReference>
<proteinExistence type="predicted"/>
<protein>
    <submittedName>
        <fullName evidence="1">Uncharacterized protein</fullName>
    </submittedName>
</protein>
<dbReference type="HOGENOM" id="CLU_2491280_0_0_9"/>
<sequence length="86" mass="9706">MRKAVPSKVVELEHGVIIETFKWEHDQKLFNFVYSVPEQIAIEDGFAFEAGALFGGNLDLIDSIHAVRVKDGYLTIEGLKDREASR</sequence>